<comment type="similarity">
    <text evidence="4 9 10">Belongs to the triosephosphate isomerase family.</text>
</comment>
<dbReference type="FunFam" id="3.20.20.70:FF:000016">
    <property type="entry name" value="Triosephosphate isomerase"/>
    <property type="match status" value="1"/>
</dbReference>
<keyword evidence="5 9" id="KW-0312">Gluconeogenesis</keyword>
<evidence type="ECO:0000313" key="13">
    <source>
        <dbReference type="Proteomes" id="UP000308054"/>
    </source>
</evidence>
<dbReference type="NCBIfam" id="TIGR00419">
    <property type="entry name" value="tim"/>
    <property type="match status" value="1"/>
</dbReference>
<comment type="subcellular location">
    <subcellularLocation>
        <location evidence="9 10">Cytoplasm</location>
    </subcellularLocation>
</comment>
<dbReference type="Gene3D" id="3.20.20.70">
    <property type="entry name" value="Aldolase class I"/>
    <property type="match status" value="1"/>
</dbReference>
<dbReference type="UniPathway" id="UPA00109">
    <property type="reaction ID" value="UER00189"/>
</dbReference>
<evidence type="ECO:0000256" key="4">
    <source>
        <dbReference type="ARBA" id="ARBA00007422"/>
    </source>
</evidence>
<protein>
    <recommendedName>
        <fullName evidence="9 10">Triosephosphate isomerase</fullName>
        <shortName evidence="9">TIM</shortName>
        <shortName evidence="9">TPI</shortName>
        <ecNumber evidence="9 10">5.3.1.1</ecNumber>
    </recommendedName>
    <alternativeName>
        <fullName evidence="9">Triose-phosphate isomerase</fullName>
    </alternativeName>
</protein>
<evidence type="ECO:0000256" key="1">
    <source>
        <dbReference type="ARBA" id="ARBA00000148"/>
    </source>
</evidence>
<dbReference type="UniPathway" id="UPA00138"/>
<evidence type="ECO:0000256" key="11">
    <source>
        <dbReference type="SAM" id="MobiDB-lite"/>
    </source>
</evidence>
<feature type="binding site" evidence="9">
    <location>
        <position position="230"/>
    </location>
    <ligand>
        <name>substrate</name>
    </ligand>
</feature>
<feature type="region of interest" description="Disordered" evidence="11">
    <location>
        <begin position="1"/>
        <end position="39"/>
    </location>
</feature>
<accession>A0A4S2GX52</accession>
<dbReference type="AlphaFoldDB" id="A0A4S2GX52"/>
<dbReference type="Pfam" id="PF00121">
    <property type="entry name" value="TIM"/>
    <property type="match status" value="1"/>
</dbReference>
<comment type="function">
    <text evidence="9">Involved in the gluconeogenesis. Catalyzes stereospecifically the conversion of dihydroxyacetone phosphate (DHAP) to D-glyceraldehyde-3-phosphate (G3P).</text>
</comment>
<dbReference type="PANTHER" id="PTHR21139">
    <property type="entry name" value="TRIOSEPHOSPHATE ISOMERASE"/>
    <property type="match status" value="1"/>
</dbReference>
<dbReference type="InterPro" id="IPR022896">
    <property type="entry name" value="TrioseP_Isoase_bac/euk"/>
</dbReference>
<dbReference type="OrthoDB" id="9809429at2"/>
<dbReference type="InterPro" id="IPR035990">
    <property type="entry name" value="TIM_sf"/>
</dbReference>
<dbReference type="EC" id="5.3.1.1" evidence="9 10"/>
<dbReference type="PANTHER" id="PTHR21139:SF42">
    <property type="entry name" value="TRIOSEPHOSPHATE ISOMERASE"/>
    <property type="match status" value="1"/>
</dbReference>
<dbReference type="GO" id="GO:0005829">
    <property type="term" value="C:cytosol"/>
    <property type="evidence" value="ECO:0007669"/>
    <property type="project" value="TreeGrafter"/>
</dbReference>
<comment type="caution">
    <text evidence="12">The sequence shown here is derived from an EMBL/GenBank/DDBJ whole genome shotgun (WGS) entry which is preliminary data.</text>
</comment>
<gene>
    <name evidence="9" type="primary">tpiA</name>
    <name evidence="12" type="ORF">E5163_15305</name>
</gene>
<comment type="catalytic activity">
    <reaction evidence="9 10">
        <text>D-glyceraldehyde 3-phosphate = dihydroxyacetone phosphate</text>
        <dbReference type="Rhea" id="RHEA:18585"/>
        <dbReference type="ChEBI" id="CHEBI:57642"/>
        <dbReference type="ChEBI" id="CHEBI:59776"/>
        <dbReference type="EC" id="5.3.1.1"/>
    </reaction>
</comment>
<feature type="active site" description="Proton acceptor" evidence="9">
    <location>
        <position position="224"/>
    </location>
</feature>
<evidence type="ECO:0000256" key="7">
    <source>
        <dbReference type="ARBA" id="ARBA00023152"/>
    </source>
</evidence>
<feature type="binding site" evidence="9">
    <location>
        <position position="265"/>
    </location>
    <ligand>
        <name>substrate</name>
    </ligand>
</feature>
<evidence type="ECO:0000256" key="10">
    <source>
        <dbReference type="RuleBase" id="RU363013"/>
    </source>
</evidence>
<evidence type="ECO:0000256" key="5">
    <source>
        <dbReference type="ARBA" id="ARBA00022432"/>
    </source>
</evidence>
<feature type="binding site" evidence="9">
    <location>
        <begin position="286"/>
        <end position="287"/>
    </location>
    <ligand>
        <name>substrate</name>
    </ligand>
</feature>
<reference evidence="12 13" key="1">
    <citation type="journal article" date="2017" name="Int. J. Syst. Evol. Microbiol.">
        <title>Marinicauda algicola sp. nov., isolated from a marine red alga Rhodosorus marinus.</title>
        <authorList>
            <person name="Jeong S.E."/>
            <person name="Jeon S.H."/>
            <person name="Chun B.H."/>
            <person name="Kim D.W."/>
            <person name="Jeon C.O."/>
        </authorList>
    </citation>
    <scope>NUCLEOTIDE SEQUENCE [LARGE SCALE GENOMIC DNA]</scope>
    <source>
        <strain evidence="12 13">JCM 31718</strain>
    </source>
</reference>
<dbReference type="GO" id="GO:0019563">
    <property type="term" value="P:glycerol catabolic process"/>
    <property type="evidence" value="ECO:0007669"/>
    <property type="project" value="TreeGrafter"/>
</dbReference>
<evidence type="ECO:0000256" key="3">
    <source>
        <dbReference type="ARBA" id="ARBA00004939"/>
    </source>
</evidence>
<feature type="compositionally biased region" description="Low complexity" evidence="11">
    <location>
        <begin position="28"/>
        <end position="39"/>
    </location>
</feature>
<keyword evidence="7 9" id="KW-0324">Glycolysis</keyword>
<dbReference type="GO" id="GO:0004807">
    <property type="term" value="F:triose-phosphate isomerase activity"/>
    <property type="evidence" value="ECO:0007669"/>
    <property type="project" value="UniProtKB-UniRule"/>
</dbReference>
<keyword evidence="13" id="KW-1185">Reference proteome</keyword>
<comment type="pathway">
    <text evidence="9 10">Carbohydrate biosynthesis; gluconeogenesis.</text>
</comment>
<dbReference type="InterPro" id="IPR020861">
    <property type="entry name" value="Triosephosphate_isomerase_AS"/>
</dbReference>
<dbReference type="EMBL" id="SRXW01000006">
    <property type="protein sequence ID" value="TGY87431.1"/>
    <property type="molecule type" value="Genomic_DNA"/>
</dbReference>
<dbReference type="GO" id="GO:0046166">
    <property type="term" value="P:glyceraldehyde-3-phosphate biosynthetic process"/>
    <property type="evidence" value="ECO:0007669"/>
    <property type="project" value="TreeGrafter"/>
</dbReference>
<dbReference type="Proteomes" id="UP000308054">
    <property type="component" value="Unassembled WGS sequence"/>
</dbReference>
<evidence type="ECO:0000256" key="9">
    <source>
        <dbReference type="HAMAP-Rule" id="MF_00147"/>
    </source>
</evidence>
<organism evidence="12 13">
    <name type="scientific">Marinicauda algicola</name>
    <dbReference type="NCBI Taxonomy" id="2029849"/>
    <lineage>
        <taxon>Bacteria</taxon>
        <taxon>Pseudomonadati</taxon>
        <taxon>Pseudomonadota</taxon>
        <taxon>Alphaproteobacteria</taxon>
        <taxon>Maricaulales</taxon>
        <taxon>Maricaulaceae</taxon>
        <taxon>Marinicauda</taxon>
    </lineage>
</organism>
<comment type="catalytic activity">
    <reaction evidence="1">
        <text>L-erythrulose 1-phosphate = D-erythrulose 4-phosphate</text>
        <dbReference type="Rhea" id="RHEA:49588"/>
        <dbReference type="ChEBI" id="CHEBI:58002"/>
        <dbReference type="ChEBI" id="CHEBI:90796"/>
        <dbReference type="EC" id="5.3.1.33"/>
    </reaction>
</comment>
<keyword evidence="6 9" id="KW-0963">Cytoplasm</keyword>
<dbReference type="InterPro" id="IPR013785">
    <property type="entry name" value="Aldolase_TIM"/>
</dbReference>
<comment type="pathway">
    <text evidence="2 9 10">Carbohydrate degradation; glycolysis; D-glyceraldehyde 3-phosphate from glycerone phosphate: step 1/1.</text>
</comment>
<comment type="subunit">
    <text evidence="9 10">Homodimer.</text>
</comment>
<evidence type="ECO:0000256" key="8">
    <source>
        <dbReference type="ARBA" id="ARBA00023235"/>
    </source>
</evidence>
<dbReference type="GO" id="GO:0006096">
    <property type="term" value="P:glycolytic process"/>
    <property type="evidence" value="ECO:0007669"/>
    <property type="project" value="UniProtKB-UniRule"/>
</dbReference>
<evidence type="ECO:0000256" key="2">
    <source>
        <dbReference type="ARBA" id="ARBA00004680"/>
    </source>
</evidence>
<dbReference type="InterPro" id="IPR000652">
    <property type="entry name" value="Triosephosphate_isomerase"/>
</dbReference>
<feature type="active site" description="Electrophile" evidence="9">
    <location>
        <position position="154"/>
    </location>
</feature>
<keyword evidence="8 9" id="KW-0413">Isomerase</keyword>
<sequence>MTCGAGFGASPGKTISVAREPSGERRGQQAGAAPGGAARCPARSALLSLPEDPADRRRGAVRRKLIAANWKMHGLSDDLSWIDAFREALGEAHDRDILVCPPATLLAAFTKACRDVGIATGGQDCAAAQEGAYTGDISARMIADTGARYVIVGHSERRAGHDERDVHVRAKAAAALEAGLVPIVCVGETLEQREAGEAIAVVTNQLGASLPEAAGAQGVVIAYEPVWAIGTGRTPSPEDAEAMHRAIRKVFPGEGAMLRILYGGSVKPENAGDFLSRAEIDGALVGGASLDPEGFARIVNAVW</sequence>
<evidence type="ECO:0000313" key="12">
    <source>
        <dbReference type="EMBL" id="TGY87431.1"/>
    </source>
</evidence>
<proteinExistence type="inferred from homology"/>
<evidence type="ECO:0000256" key="6">
    <source>
        <dbReference type="ARBA" id="ARBA00022490"/>
    </source>
</evidence>
<dbReference type="HAMAP" id="MF_00147_B">
    <property type="entry name" value="TIM_B"/>
    <property type="match status" value="1"/>
</dbReference>
<dbReference type="PROSITE" id="PS51440">
    <property type="entry name" value="TIM_2"/>
    <property type="match status" value="1"/>
</dbReference>
<comment type="pathway">
    <text evidence="3">Carbohydrate metabolism; erythritol degradation.</text>
</comment>
<dbReference type="GO" id="GO:0006094">
    <property type="term" value="P:gluconeogenesis"/>
    <property type="evidence" value="ECO:0007669"/>
    <property type="project" value="UniProtKB-UniRule"/>
</dbReference>
<dbReference type="UniPathway" id="UPA01066"/>
<dbReference type="CDD" id="cd00311">
    <property type="entry name" value="TIM"/>
    <property type="match status" value="1"/>
</dbReference>
<dbReference type="PROSITE" id="PS00171">
    <property type="entry name" value="TIM_1"/>
    <property type="match status" value="1"/>
</dbReference>
<feature type="binding site" evidence="9">
    <location>
        <begin position="69"/>
        <end position="71"/>
    </location>
    <ligand>
        <name>substrate</name>
    </ligand>
</feature>
<dbReference type="SUPFAM" id="SSF51351">
    <property type="entry name" value="Triosephosphate isomerase (TIM)"/>
    <property type="match status" value="1"/>
</dbReference>
<name>A0A4S2GX52_9PROT</name>